<dbReference type="InterPro" id="IPR033911">
    <property type="entry name" value="MetRS_core"/>
</dbReference>
<evidence type="ECO:0000259" key="17">
    <source>
        <dbReference type="Pfam" id="PF19303"/>
    </source>
</evidence>
<dbReference type="CDD" id="cd00814">
    <property type="entry name" value="MetRS_core"/>
    <property type="match status" value="1"/>
</dbReference>
<keyword evidence="6" id="KW-0963">Cytoplasm</keyword>
<dbReference type="Gene3D" id="3.40.50.620">
    <property type="entry name" value="HUPs"/>
    <property type="match status" value="1"/>
</dbReference>
<evidence type="ECO:0000256" key="6">
    <source>
        <dbReference type="ARBA" id="ARBA00022490"/>
    </source>
</evidence>
<proteinExistence type="inferred from homology"/>
<evidence type="ECO:0000256" key="11">
    <source>
        <dbReference type="ARBA" id="ARBA00022917"/>
    </source>
</evidence>
<dbReference type="InterPro" id="IPR014758">
    <property type="entry name" value="Met-tRNA_synth"/>
</dbReference>
<dbReference type="GO" id="GO:0006431">
    <property type="term" value="P:methionyl-tRNA aminoacylation"/>
    <property type="evidence" value="ECO:0007669"/>
    <property type="project" value="InterPro"/>
</dbReference>
<evidence type="ECO:0000256" key="1">
    <source>
        <dbReference type="ARBA" id="ARBA00003314"/>
    </source>
</evidence>
<name>A0A6L3SPY0_9HYPH</name>
<dbReference type="InterPro" id="IPR015413">
    <property type="entry name" value="Methionyl/Leucyl_tRNA_Synth"/>
</dbReference>
<dbReference type="EMBL" id="VZZK01000047">
    <property type="protein sequence ID" value="KAB1072701.1"/>
    <property type="molecule type" value="Genomic_DNA"/>
</dbReference>
<dbReference type="Gene3D" id="1.10.730.10">
    <property type="entry name" value="Isoleucyl-tRNA Synthetase, Domain 1"/>
    <property type="match status" value="1"/>
</dbReference>
<evidence type="ECO:0000256" key="8">
    <source>
        <dbReference type="ARBA" id="ARBA00022741"/>
    </source>
</evidence>
<dbReference type="RefSeq" id="WP_151004518.1">
    <property type="nucleotide sequence ID" value="NZ_VZZK01000047.1"/>
</dbReference>
<keyword evidence="7 15" id="KW-0436">Ligase</keyword>
<protein>
    <recommendedName>
        <fullName evidence="5">Methionine--tRNA ligase</fullName>
        <ecNumber evidence="4">6.1.1.10</ecNumber>
    </recommendedName>
    <alternativeName>
        <fullName evidence="13">Methionyl-tRNA synthetase</fullName>
    </alternativeName>
</protein>
<sequence>MSRRILITSALPYVSGAKHLGNLVGSLLPADVHARFHRQIGNDVLFVCATDEHGTPTEIAAAQAHLDPRTFCNVEHARQADTYRRFGLSFDHFGRSSAPSNHALTQHFYHRLDAAGLIDERVVPQVWSPVDGRYLPDRYVHGICPYCGAPEARGDQCDACGTLLDPVDLIAPRSMLSGDTRLEVRESRHLFLRQSALVGRLNTWLDTRLGWPPFVASLARSWLTADLKDRCITRDLTWGVPVPRPGFEGKVFYVWFDAPIAYIAATQDWAAAQGRDWREWWWGEAAGGSGYVQFLGKDNVPFHAVSFPGTLLGSGEPWRTVDVIKGFHWLTYEGGKFSTSQGRGLSCEAALNALPADLWRWWLIANAPERADVDFQAARFAADVNKDLADVFGNLVQRVTRFARTAFDGCVPEGGEHGEAERALAVSVRERVSTIRAHHEAREFRHAAAETRALWAGANAYVQAAAPWSSLRTDRPRAAVATRTALALIEVCATVAWSIIPNLATSAITAVGGVASAGPPLWPDDVTDQLLDERRAGMVLPSSFEPVAKLSVESSGFAGWWKRAE</sequence>
<dbReference type="Pfam" id="PF09334">
    <property type="entry name" value="tRNA-synt_1g"/>
    <property type="match status" value="1"/>
</dbReference>
<keyword evidence="8 15" id="KW-0547">Nucleotide-binding</keyword>
<evidence type="ECO:0000256" key="9">
    <source>
        <dbReference type="ARBA" id="ARBA00022833"/>
    </source>
</evidence>
<dbReference type="GO" id="GO:0004825">
    <property type="term" value="F:methionine-tRNA ligase activity"/>
    <property type="evidence" value="ECO:0007669"/>
    <property type="project" value="UniProtKB-EC"/>
</dbReference>
<dbReference type="SUPFAM" id="SSF52374">
    <property type="entry name" value="Nucleotidylyl transferase"/>
    <property type="match status" value="1"/>
</dbReference>
<dbReference type="InterPro" id="IPR023458">
    <property type="entry name" value="Met-tRNA_ligase_1"/>
</dbReference>
<evidence type="ECO:0000256" key="10">
    <source>
        <dbReference type="ARBA" id="ARBA00022840"/>
    </source>
</evidence>
<evidence type="ECO:0000313" key="19">
    <source>
        <dbReference type="Proteomes" id="UP000474159"/>
    </source>
</evidence>
<dbReference type="GO" id="GO:0005524">
    <property type="term" value="F:ATP binding"/>
    <property type="evidence" value="ECO:0007669"/>
    <property type="project" value="UniProtKB-KW"/>
</dbReference>
<organism evidence="18 19">
    <name type="scientific">Methylobacterium soli</name>
    <dbReference type="NCBI Taxonomy" id="553447"/>
    <lineage>
        <taxon>Bacteria</taxon>
        <taxon>Pseudomonadati</taxon>
        <taxon>Pseudomonadota</taxon>
        <taxon>Alphaproteobacteria</taxon>
        <taxon>Hyphomicrobiales</taxon>
        <taxon>Methylobacteriaceae</taxon>
        <taxon>Methylobacterium</taxon>
    </lineage>
</organism>
<comment type="caution">
    <text evidence="18">The sequence shown here is derived from an EMBL/GenBank/DDBJ whole genome shotgun (WGS) entry which is preliminary data.</text>
</comment>
<feature type="domain" description="Methionyl-tRNA synthetase anticodon-binding" evidence="17">
    <location>
        <begin position="411"/>
        <end position="537"/>
    </location>
</feature>
<evidence type="ECO:0000259" key="16">
    <source>
        <dbReference type="Pfam" id="PF09334"/>
    </source>
</evidence>
<evidence type="ECO:0000313" key="18">
    <source>
        <dbReference type="EMBL" id="KAB1072701.1"/>
    </source>
</evidence>
<dbReference type="InterPro" id="IPR029038">
    <property type="entry name" value="MetRS_Zn"/>
</dbReference>
<evidence type="ECO:0000256" key="2">
    <source>
        <dbReference type="ARBA" id="ARBA00004496"/>
    </source>
</evidence>
<evidence type="ECO:0000256" key="14">
    <source>
        <dbReference type="ARBA" id="ARBA00047364"/>
    </source>
</evidence>
<dbReference type="Proteomes" id="UP000474159">
    <property type="component" value="Unassembled WGS sequence"/>
</dbReference>
<dbReference type="FunFam" id="2.20.28.20:FF:000001">
    <property type="entry name" value="Methionine--tRNA ligase"/>
    <property type="match status" value="1"/>
</dbReference>
<keyword evidence="12 15" id="KW-0030">Aminoacyl-tRNA synthetase</keyword>
<comment type="similarity">
    <text evidence="3">Belongs to the class-I aminoacyl-tRNA synthetase family. MetG type 1 subfamily.</text>
</comment>
<dbReference type="EC" id="6.1.1.10" evidence="4"/>
<dbReference type="InterPro" id="IPR041872">
    <property type="entry name" value="Anticodon_Met"/>
</dbReference>
<dbReference type="OrthoDB" id="9810191at2"/>
<feature type="domain" description="Methionyl/Leucyl tRNA synthetase" evidence="16">
    <location>
        <begin position="5"/>
        <end position="399"/>
    </location>
</feature>
<keyword evidence="9" id="KW-0862">Zinc</keyword>
<dbReference type="NCBIfam" id="TIGR00398">
    <property type="entry name" value="metG"/>
    <property type="match status" value="1"/>
</dbReference>
<evidence type="ECO:0000256" key="15">
    <source>
        <dbReference type="RuleBase" id="RU363039"/>
    </source>
</evidence>
<comment type="function">
    <text evidence="1">Is required not only for elongation of protein synthesis but also for the initiation of all mRNA translation through initiator tRNA(fMet) aminoacylation.</text>
</comment>
<accession>A0A6L3SPY0</accession>
<reference evidence="18 19" key="1">
    <citation type="submission" date="2019-09" db="EMBL/GenBank/DDBJ databases">
        <title>YIM 48816 draft genome.</title>
        <authorList>
            <person name="Jiang L."/>
        </authorList>
    </citation>
    <scope>NUCLEOTIDE SEQUENCE [LARGE SCALE GENOMIC DNA]</scope>
    <source>
        <strain evidence="18 19">YIM 48816</strain>
    </source>
</reference>
<dbReference type="Gene3D" id="2.20.28.20">
    <property type="entry name" value="Methionyl-tRNA synthetase, Zn-domain"/>
    <property type="match status" value="1"/>
</dbReference>
<dbReference type="SUPFAM" id="SSF47323">
    <property type="entry name" value="Anticodon-binding domain of a subclass of class I aminoacyl-tRNA synthetases"/>
    <property type="match status" value="1"/>
</dbReference>
<dbReference type="InterPro" id="IPR009080">
    <property type="entry name" value="tRNAsynth_Ia_anticodon-bd"/>
</dbReference>
<dbReference type="Pfam" id="PF19303">
    <property type="entry name" value="Anticodon_3"/>
    <property type="match status" value="1"/>
</dbReference>
<evidence type="ECO:0000256" key="12">
    <source>
        <dbReference type="ARBA" id="ARBA00023146"/>
    </source>
</evidence>
<keyword evidence="19" id="KW-1185">Reference proteome</keyword>
<evidence type="ECO:0000256" key="4">
    <source>
        <dbReference type="ARBA" id="ARBA00012838"/>
    </source>
</evidence>
<dbReference type="PRINTS" id="PR01041">
    <property type="entry name" value="TRNASYNTHMET"/>
</dbReference>
<evidence type="ECO:0000256" key="7">
    <source>
        <dbReference type="ARBA" id="ARBA00022598"/>
    </source>
</evidence>
<dbReference type="GO" id="GO:0005829">
    <property type="term" value="C:cytosol"/>
    <property type="evidence" value="ECO:0007669"/>
    <property type="project" value="TreeGrafter"/>
</dbReference>
<dbReference type="GO" id="GO:0017101">
    <property type="term" value="C:aminoacyl-tRNA synthetase multienzyme complex"/>
    <property type="evidence" value="ECO:0007669"/>
    <property type="project" value="TreeGrafter"/>
</dbReference>
<dbReference type="PANTHER" id="PTHR45765">
    <property type="entry name" value="METHIONINE--TRNA LIGASE"/>
    <property type="match status" value="1"/>
</dbReference>
<dbReference type="InterPro" id="IPR014729">
    <property type="entry name" value="Rossmann-like_a/b/a_fold"/>
</dbReference>
<dbReference type="PANTHER" id="PTHR45765:SF1">
    <property type="entry name" value="METHIONINE--TRNA LIGASE, CYTOPLASMIC"/>
    <property type="match status" value="1"/>
</dbReference>
<dbReference type="AlphaFoldDB" id="A0A6L3SPY0"/>
<keyword evidence="11 15" id="KW-0648">Protein biosynthesis</keyword>
<comment type="catalytic activity">
    <reaction evidence="14">
        <text>tRNA(Met) + L-methionine + ATP = L-methionyl-tRNA(Met) + AMP + diphosphate</text>
        <dbReference type="Rhea" id="RHEA:13481"/>
        <dbReference type="Rhea" id="RHEA-COMP:9667"/>
        <dbReference type="Rhea" id="RHEA-COMP:9698"/>
        <dbReference type="ChEBI" id="CHEBI:30616"/>
        <dbReference type="ChEBI" id="CHEBI:33019"/>
        <dbReference type="ChEBI" id="CHEBI:57844"/>
        <dbReference type="ChEBI" id="CHEBI:78442"/>
        <dbReference type="ChEBI" id="CHEBI:78530"/>
        <dbReference type="ChEBI" id="CHEBI:456215"/>
        <dbReference type="EC" id="6.1.1.10"/>
    </reaction>
</comment>
<evidence type="ECO:0000256" key="3">
    <source>
        <dbReference type="ARBA" id="ARBA00008258"/>
    </source>
</evidence>
<keyword evidence="10 15" id="KW-0067">ATP-binding</keyword>
<evidence type="ECO:0000256" key="13">
    <source>
        <dbReference type="ARBA" id="ARBA00030904"/>
    </source>
</evidence>
<comment type="subcellular location">
    <subcellularLocation>
        <location evidence="2">Cytoplasm</location>
    </subcellularLocation>
</comment>
<evidence type="ECO:0000256" key="5">
    <source>
        <dbReference type="ARBA" id="ARBA00018753"/>
    </source>
</evidence>
<dbReference type="SUPFAM" id="SSF57770">
    <property type="entry name" value="Methionyl-tRNA synthetase (MetRS), Zn-domain"/>
    <property type="match status" value="1"/>
</dbReference>
<gene>
    <name evidence="18" type="primary">metG</name>
    <name evidence="18" type="ORF">F6X53_27855</name>
</gene>